<protein>
    <submittedName>
        <fullName evidence="1">Uncharacterized protein</fullName>
    </submittedName>
</protein>
<gene>
    <name evidence="1" type="ORF">EVJ58_g6210</name>
</gene>
<name>A0A4Y9YAK6_9APHY</name>
<dbReference type="EMBL" id="SEKV01000340">
    <property type="protein sequence ID" value="TFY58763.1"/>
    <property type="molecule type" value="Genomic_DNA"/>
</dbReference>
<proteinExistence type="predicted"/>
<dbReference type="AlphaFoldDB" id="A0A4Y9YAK6"/>
<dbReference type="Proteomes" id="UP000298390">
    <property type="component" value="Unassembled WGS sequence"/>
</dbReference>
<comment type="caution">
    <text evidence="1">The sequence shown here is derived from an EMBL/GenBank/DDBJ whole genome shotgun (WGS) entry which is preliminary data.</text>
</comment>
<evidence type="ECO:0000313" key="1">
    <source>
        <dbReference type="EMBL" id="TFY58763.1"/>
    </source>
</evidence>
<reference evidence="1 2" key="1">
    <citation type="submission" date="2019-01" db="EMBL/GenBank/DDBJ databases">
        <title>Genome sequencing of the rare red list fungi Fomitopsis rosea.</title>
        <authorList>
            <person name="Buettner E."/>
            <person name="Kellner H."/>
        </authorList>
    </citation>
    <scope>NUCLEOTIDE SEQUENCE [LARGE SCALE GENOMIC DNA]</scope>
    <source>
        <strain evidence="1 2">DSM 105464</strain>
    </source>
</reference>
<evidence type="ECO:0000313" key="2">
    <source>
        <dbReference type="Proteomes" id="UP000298390"/>
    </source>
</evidence>
<dbReference type="STRING" id="34475.A0A4Y9YAK6"/>
<accession>A0A4Y9YAK6</accession>
<sequence length="61" mass="6649">MSAPDRSGSPTLLEKIDEIVPAPLAQFDAFPKLPSTYKARSESRGFLTVFVALLAFFACTQ</sequence>
<organism evidence="1 2">
    <name type="scientific">Rhodofomes roseus</name>
    <dbReference type="NCBI Taxonomy" id="34475"/>
    <lineage>
        <taxon>Eukaryota</taxon>
        <taxon>Fungi</taxon>
        <taxon>Dikarya</taxon>
        <taxon>Basidiomycota</taxon>
        <taxon>Agaricomycotina</taxon>
        <taxon>Agaricomycetes</taxon>
        <taxon>Polyporales</taxon>
        <taxon>Rhodofomes</taxon>
    </lineage>
</organism>